<dbReference type="EMBL" id="BK032549">
    <property type="protein sequence ID" value="DAF47033.1"/>
    <property type="molecule type" value="Genomic_DNA"/>
</dbReference>
<protein>
    <submittedName>
        <fullName evidence="1">Rubredoxin loop, ELECTRON TRANSPORT</fullName>
    </submittedName>
</protein>
<sequence length="64" mass="7628">MYEYQCRCCGCMMDPGEGRNGMCDDCVTGETERQRREEKMERMTRATEWTQLEVEDFLNESKVM</sequence>
<evidence type="ECO:0000313" key="1">
    <source>
        <dbReference type="EMBL" id="DAF47033.1"/>
    </source>
</evidence>
<accession>A0A8S5S7W0</accession>
<organism evidence="1">
    <name type="scientific">Myoviridae sp. ctnzH2</name>
    <dbReference type="NCBI Taxonomy" id="2827707"/>
    <lineage>
        <taxon>Viruses</taxon>
        <taxon>Duplodnaviria</taxon>
        <taxon>Heunggongvirae</taxon>
        <taxon>Uroviricota</taxon>
        <taxon>Caudoviricetes</taxon>
    </lineage>
</organism>
<name>A0A8S5S7W0_9CAUD</name>
<reference evidence="1" key="1">
    <citation type="journal article" date="2021" name="Proc. Natl. Acad. Sci. U.S.A.">
        <title>A Catalog of Tens of Thousands of Viruses from Human Metagenomes Reveals Hidden Associations with Chronic Diseases.</title>
        <authorList>
            <person name="Tisza M.J."/>
            <person name="Buck C.B."/>
        </authorList>
    </citation>
    <scope>NUCLEOTIDE SEQUENCE</scope>
    <source>
        <strain evidence="1">CtnzH2</strain>
    </source>
</reference>
<proteinExistence type="predicted"/>